<feature type="transmembrane region" description="Helical" evidence="1">
    <location>
        <begin position="159"/>
        <end position="180"/>
    </location>
</feature>
<gene>
    <name evidence="2" type="ORF">ACE1B6_04815</name>
</gene>
<accession>A0ABV4Y702</accession>
<dbReference type="EMBL" id="JBHFNS010000019">
    <property type="protein sequence ID" value="MFB2934579.1"/>
    <property type="molecule type" value="Genomic_DNA"/>
</dbReference>
<evidence type="ECO:0008006" key="4">
    <source>
        <dbReference type="Google" id="ProtNLM"/>
    </source>
</evidence>
<dbReference type="InterPro" id="IPR014509">
    <property type="entry name" value="YjdF-like"/>
</dbReference>
<feature type="transmembrane region" description="Helical" evidence="1">
    <location>
        <begin position="34"/>
        <end position="51"/>
    </location>
</feature>
<name>A0ABV4Y702_9CYAN</name>
<feature type="transmembrane region" description="Helical" evidence="1">
    <location>
        <begin position="89"/>
        <end position="107"/>
    </location>
</feature>
<proteinExistence type="predicted"/>
<organism evidence="2 3">
    <name type="scientific">Floridaenema fluviatile BLCC-F154</name>
    <dbReference type="NCBI Taxonomy" id="3153640"/>
    <lineage>
        <taxon>Bacteria</taxon>
        <taxon>Bacillati</taxon>
        <taxon>Cyanobacteriota</taxon>
        <taxon>Cyanophyceae</taxon>
        <taxon>Oscillatoriophycideae</taxon>
        <taxon>Aerosakkonematales</taxon>
        <taxon>Aerosakkonemataceae</taxon>
        <taxon>Floridanema</taxon>
        <taxon>Floridanema fluviatile</taxon>
    </lineage>
</organism>
<feature type="transmembrane region" description="Helical" evidence="1">
    <location>
        <begin position="119"/>
        <end position="139"/>
    </location>
</feature>
<evidence type="ECO:0000313" key="2">
    <source>
        <dbReference type="EMBL" id="MFB2934579.1"/>
    </source>
</evidence>
<dbReference type="Proteomes" id="UP001576776">
    <property type="component" value="Unassembled WGS sequence"/>
</dbReference>
<evidence type="ECO:0000313" key="3">
    <source>
        <dbReference type="Proteomes" id="UP001576776"/>
    </source>
</evidence>
<keyword evidence="1" id="KW-1133">Transmembrane helix</keyword>
<feature type="transmembrane region" description="Helical" evidence="1">
    <location>
        <begin position="58"/>
        <end position="77"/>
    </location>
</feature>
<reference evidence="2 3" key="1">
    <citation type="submission" date="2024-09" db="EMBL/GenBank/DDBJ databases">
        <title>Floridaenema gen nov. (Aerosakkonemataceae, Aerosakkonematales ord. nov., Cyanobacteria) from benthic tropical and subtropical fresh waters, with the description of four new species.</title>
        <authorList>
            <person name="Moretto J.A."/>
            <person name="Berthold D.E."/>
            <person name="Lefler F.W."/>
            <person name="Huang I.-S."/>
            <person name="Laughinghouse H. IV."/>
        </authorList>
    </citation>
    <scope>NUCLEOTIDE SEQUENCE [LARGE SCALE GENOMIC DNA]</scope>
    <source>
        <strain evidence="2 3">BLCC-F154</strain>
    </source>
</reference>
<feature type="transmembrane region" description="Helical" evidence="1">
    <location>
        <begin position="12"/>
        <end position="28"/>
    </location>
</feature>
<comment type="caution">
    <text evidence="2">The sequence shown here is derived from an EMBL/GenBank/DDBJ whole genome shotgun (WGS) entry which is preliminary data.</text>
</comment>
<evidence type="ECO:0000256" key="1">
    <source>
        <dbReference type="SAM" id="Phobius"/>
    </source>
</evidence>
<sequence length="206" mass="23153">MLSVKWRGYRQAAWVGQGLLTIAVIFAAVQGNWWNVVTLGGFLIASLVFVIQEDRLPTLFDFLFVLAALLNAAGWVWGLFGMPGLYDEIVHAFTTFAITLAVSFLVYQRMLTIFRQHTVLYLLTIASFGIAIGALWEITEWSAGKILSTQIIGSLNDTIIDLVMDTLGAIVAAFVSLWALQEWTNRDRNSVNQHNNLRRANEHNRH</sequence>
<protein>
    <recommendedName>
        <fullName evidence="4">DUF2238 domain-containing protein</fullName>
    </recommendedName>
</protein>
<dbReference type="Pfam" id="PF09997">
    <property type="entry name" value="DUF2238"/>
    <property type="match status" value="1"/>
</dbReference>
<dbReference type="RefSeq" id="WP_413256106.1">
    <property type="nucleotide sequence ID" value="NZ_JBHFNS010000019.1"/>
</dbReference>
<keyword evidence="3" id="KW-1185">Reference proteome</keyword>
<keyword evidence="1" id="KW-0812">Transmembrane</keyword>
<keyword evidence="1" id="KW-0472">Membrane</keyword>